<dbReference type="Proteomes" id="UP000886653">
    <property type="component" value="Unassembled WGS sequence"/>
</dbReference>
<reference evidence="3" key="1">
    <citation type="submission" date="2013-11" db="EMBL/GenBank/DDBJ databases">
        <title>Genome sequence of the fusiform rust pathogen reveals effectors for host alternation and coevolution with pine.</title>
        <authorList>
            <consortium name="DOE Joint Genome Institute"/>
            <person name="Smith K."/>
            <person name="Pendleton A."/>
            <person name="Kubisiak T."/>
            <person name="Anderson C."/>
            <person name="Salamov A."/>
            <person name="Aerts A."/>
            <person name="Riley R."/>
            <person name="Clum A."/>
            <person name="Lindquist E."/>
            <person name="Ence D."/>
            <person name="Campbell M."/>
            <person name="Kronenberg Z."/>
            <person name="Feau N."/>
            <person name="Dhillon B."/>
            <person name="Hamelin R."/>
            <person name="Burleigh J."/>
            <person name="Smith J."/>
            <person name="Yandell M."/>
            <person name="Nelson C."/>
            <person name="Grigoriev I."/>
            <person name="Davis J."/>
        </authorList>
    </citation>
    <scope>NUCLEOTIDE SEQUENCE</scope>
    <source>
        <strain evidence="3">G11</strain>
    </source>
</reference>
<feature type="signal peptide" evidence="2">
    <location>
        <begin position="1"/>
        <end position="21"/>
    </location>
</feature>
<gene>
    <name evidence="3" type="ORF">CROQUDRAFT_672915</name>
</gene>
<keyword evidence="2" id="KW-0732">Signal</keyword>
<dbReference type="OrthoDB" id="2504028at2759"/>
<proteinExistence type="predicted"/>
<name>A0A9P6NCD0_9BASI</name>
<evidence type="ECO:0000313" key="4">
    <source>
        <dbReference type="Proteomes" id="UP000886653"/>
    </source>
</evidence>
<keyword evidence="4" id="KW-1185">Reference proteome</keyword>
<evidence type="ECO:0000313" key="3">
    <source>
        <dbReference type="EMBL" id="KAG0143519.1"/>
    </source>
</evidence>
<evidence type="ECO:0000256" key="2">
    <source>
        <dbReference type="SAM" id="SignalP"/>
    </source>
</evidence>
<organism evidence="3 4">
    <name type="scientific">Cronartium quercuum f. sp. fusiforme G11</name>
    <dbReference type="NCBI Taxonomy" id="708437"/>
    <lineage>
        <taxon>Eukaryota</taxon>
        <taxon>Fungi</taxon>
        <taxon>Dikarya</taxon>
        <taxon>Basidiomycota</taxon>
        <taxon>Pucciniomycotina</taxon>
        <taxon>Pucciniomycetes</taxon>
        <taxon>Pucciniales</taxon>
        <taxon>Coleosporiaceae</taxon>
        <taxon>Cronartium</taxon>
    </lineage>
</organism>
<protein>
    <recommendedName>
        <fullName evidence="5">Secreted protein</fullName>
    </recommendedName>
</protein>
<feature type="compositionally biased region" description="Polar residues" evidence="1">
    <location>
        <begin position="188"/>
        <end position="199"/>
    </location>
</feature>
<feature type="region of interest" description="Disordered" evidence="1">
    <location>
        <begin position="188"/>
        <end position="209"/>
    </location>
</feature>
<comment type="caution">
    <text evidence="3">The sequence shown here is derived from an EMBL/GenBank/DDBJ whole genome shotgun (WGS) entry which is preliminary data.</text>
</comment>
<sequence>MKSLTLLCLLSFAVLSAGSLAGRNLLLRRDEVPQDSTGEMSTDPTQEVFVQTVKTYSQTVKSIEVSCNQGNTQEVYASISVLETSMKRVQEVTLGSDFDANAANTYKTSVVQLISTYSIIVSVLSSYTEVEEGCHNSLQSITRYTQTVVNVYANFGICMAEEVKNAGSFNEQAFVQLGLQLNLRGQASSTTTQEVTNPKPSDGSGAEGE</sequence>
<dbReference type="AlphaFoldDB" id="A0A9P6NCD0"/>
<evidence type="ECO:0000256" key="1">
    <source>
        <dbReference type="SAM" id="MobiDB-lite"/>
    </source>
</evidence>
<feature type="chain" id="PRO_5040124725" description="Secreted protein" evidence="2">
    <location>
        <begin position="22"/>
        <end position="209"/>
    </location>
</feature>
<dbReference type="EMBL" id="MU167317">
    <property type="protein sequence ID" value="KAG0143519.1"/>
    <property type="molecule type" value="Genomic_DNA"/>
</dbReference>
<evidence type="ECO:0008006" key="5">
    <source>
        <dbReference type="Google" id="ProtNLM"/>
    </source>
</evidence>
<accession>A0A9P6NCD0</accession>